<name>A0A167DT51_9ASCO</name>
<dbReference type="AlphaFoldDB" id="A0A167DT51"/>
<sequence>MMLDSDIRLQSRSSQGSSVFHQISVAESGGDRPIEALSQGSPEYEPPISKYNKYSVVIAGFIANFMVFGIAFTFGVFQDFYLSPEGPLHGQSVAVVSIIGSVATCLTYTLTICNNLLAKYLSVAQIMGIGSLIFSLGLICASFSRTTWEFSLTQGVLFGIGSSMLYMQPVIHGPPYFTTHRGIAMGIIFSGTGKYMPMSKYEIFARS</sequence>
<feature type="transmembrane region" description="Helical" evidence="1">
    <location>
        <begin position="54"/>
        <end position="77"/>
    </location>
</feature>
<feature type="transmembrane region" description="Helical" evidence="1">
    <location>
        <begin position="123"/>
        <end position="144"/>
    </location>
</feature>
<keyword evidence="1" id="KW-0472">Membrane</keyword>
<keyword evidence="1" id="KW-0812">Transmembrane</keyword>
<dbReference type="EMBL" id="CP014501">
    <property type="protein sequence ID" value="ANB13265.1"/>
    <property type="molecule type" value="Genomic_DNA"/>
</dbReference>
<dbReference type="RefSeq" id="XP_018735742.1">
    <property type="nucleotide sequence ID" value="XM_018878438.1"/>
</dbReference>
<reference evidence="2 3" key="1">
    <citation type="submission" date="2016-02" db="EMBL/GenBank/DDBJ databases">
        <title>Complete genome sequence and transcriptome regulation of the pentose utilising yeast Sugiyamaella lignohabitans.</title>
        <authorList>
            <person name="Bellasio M."/>
            <person name="Peymann A."/>
            <person name="Valli M."/>
            <person name="Sipitzky M."/>
            <person name="Graf A."/>
            <person name="Sauer M."/>
            <person name="Marx H."/>
            <person name="Mattanovich D."/>
        </authorList>
    </citation>
    <scope>NUCLEOTIDE SEQUENCE [LARGE SCALE GENOMIC DNA]</scope>
    <source>
        <strain evidence="2 3">CBS 10342</strain>
    </source>
</reference>
<evidence type="ECO:0000256" key="1">
    <source>
        <dbReference type="SAM" id="Phobius"/>
    </source>
</evidence>
<proteinExistence type="predicted"/>
<keyword evidence="1" id="KW-1133">Transmembrane helix</keyword>
<feature type="transmembrane region" description="Helical" evidence="1">
    <location>
        <begin position="89"/>
        <end position="111"/>
    </location>
</feature>
<dbReference type="InterPro" id="IPR050327">
    <property type="entry name" value="Proton-linked_MCT"/>
</dbReference>
<dbReference type="GeneID" id="30033363"/>
<dbReference type="InterPro" id="IPR036259">
    <property type="entry name" value="MFS_trans_sf"/>
</dbReference>
<dbReference type="PANTHER" id="PTHR11360">
    <property type="entry name" value="MONOCARBOXYLATE TRANSPORTER"/>
    <property type="match status" value="1"/>
</dbReference>
<dbReference type="OrthoDB" id="4036247at2759"/>
<dbReference type="KEGG" id="slb:AWJ20_1549"/>
<protein>
    <submittedName>
        <fullName evidence="2">Uncharacterized protein</fullName>
    </submittedName>
</protein>
<gene>
    <name evidence="2" type="ORF">AWJ20_1549</name>
</gene>
<organism evidence="2 3">
    <name type="scientific">Sugiyamaella lignohabitans</name>
    <dbReference type="NCBI Taxonomy" id="796027"/>
    <lineage>
        <taxon>Eukaryota</taxon>
        <taxon>Fungi</taxon>
        <taxon>Dikarya</taxon>
        <taxon>Ascomycota</taxon>
        <taxon>Saccharomycotina</taxon>
        <taxon>Dipodascomycetes</taxon>
        <taxon>Dipodascales</taxon>
        <taxon>Trichomonascaceae</taxon>
        <taxon>Sugiyamaella</taxon>
    </lineage>
</organism>
<dbReference type="Proteomes" id="UP000189580">
    <property type="component" value="Chromosome a"/>
</dbReference>
<dbReference type="SUPFAM" id="SSF103473">
    <property type="entry name" value="MFS general substrate transporter"/>
    <property type="match status" value="1"/>
</dbReference>
<evidence type="ECO:0000313" key="2">
    <source>
        <dbReference type="EMBL" id="ANB13265.1"/>
    </source>
</evidence>
<keyword evidence="3" id="KW-1185">Reference proteome</keyword>
<dbReference type="PANTHER" id="PTHR11360:SF284">
    <property type="entry name" value="EG:103B4.3 PROTEIN-RELATED"/>
    <property type="match status" value="1"/>
</dbReference>
<accession>A0A167DT51</accession>
<evidence type="ECO:0000313" key="3">
    <source>
        <dbReference type="Proteomes" id="UP000189580"/>
    </source>
</evidence>